<proteinExistence type="predicted"/>
<name>A0ABT9H591_9SPHN</name>
<accession>A0ABT9H591</accession>
<dbReference type="Proteomes" id="UP001235664">
    <property type="component" value="Unassembled WGS sequence"/>
</dbReference>
<reference evidence="2 3" key="1">
    <citation type="submission" date="2023-08" db="EMBL/GenBank/DDBJ databases">
        <title>genomic of DY56.</title>
        <authorList>
            <person name="Wang Y."/>
        </authorList>
    </citation>
    <scope>NUCLEOTIDE SEQUENCE [LARGE SCALE GENOMIC DNA]</scope>
    <source>
        <strain evidence="2 3">DY56-A-20</strain>
    </source>
</reference>
<evidence type="ECO:0000256" key="1">
    <source>
        <dbReference type="SAM" id="MobiDB-lite"/>
    </source>
</evidence>
<feature type="compositionally biased region" description="Basic and acidic residues" evidence="1">
    <location>
        <begin position="1"/>
        <end position="15"/>
    </location>
</feature>
<feature type="region of interest" description="Disordered" evidence="1">
    <location>
        <begin position="287"/>
        <end position="317"/>
    </location>
</feature>
<evidence type="ECO:0000313" key="3">
    <source>
        <dbReference type="Proteomes" id="UP001235664"/>
    </source>
</evidence>
<comment type="caution">
    <text evidence="2">The sequence shown here is derived from an EMBL/GenBank/DDBJ whole genome shotgun (WGS) entry which is preliminary data.</text>
</comment>
<organism evidence="2 3">
    <name type="scientific">Qipengyuania benthica</name>
    <dbReference type="NCBI Taxonomy" id="3067651"/>
    <lineage>
        <taxon>Bacteria</taxon>
        <taxon>Pseudomonadati</taxon>
        <taxon>Pseudomonadota</taxon>
        <taxon>Alphaproteobacteria</taxon>
        <taxon>Sphingomonadales</taxon>
        <taxon>Erythrobacteraceae</taxon>
        <taxon>Qipengyuania</taxon>
    </lineage>
</organism>
<keyword evidence="3" id="KW-1185">Reference proteome</keyword>
<dbReference type="EMBL" id="JAVAIL010000001">
    <property type="protein sequence ID" value="MDP4538482.1"/>
    <property type="molecule type" value="Genomic_DNA"/>
</dbReference>
<feature type="region of interest" description="Disordered" evidence="1">
    <location>
        <begin position="1"/>
        <end position="39"/>
    </location>
</feature>
<feature type="compositionally biased region" description="Basic and acidic residues" evidence="1">
    <location>
        <begin position="306"/>
        <end position="317"/>
    </location>
</feature>
<protein>
    <submittedName>
        <fullName evidence="2">Uncharacterized protein</fullName>
    </submittedName>
</protein>
<evidence type="ECO:0000313" key="2">
    <source>
        <dbReference type="EMBL" id="MDP4538482.1"/>
    </source>
</evidence>
<dbReference type="RefSeq" id="WP_305928613.1">
    <property type="nucleotide sequence ID" value="NZ_JAVAIL010000001.1"/>
</dbReference>
<gene>
    <name evidence="2" type="ORF">Q9K01_02420</name>
</gene>
<sequence length="317" mass="33964">MSTHRESPGHSERPDCPATRSTCAARDGRSAADLLPTPAPAPALPAVVGTIAPGEGGEPGPSLTPHIDAHGFDPAEYKWIPVRRRPRKDGWSEARQRLFIEALADSGCVQTAATAVQMSVQSAYGLRRAPGGEAFAVAWTAALQQGALKLADVAFERALMGTQEPVFDRAGIAIGCKTRYSERLMMFLLRAHLPERYAHAHRAELPADAPPALPALPLAAAIARLEPALPPEPHALMPPEELDVELEVADIMPGQLPQRYCPLPPEAPSDPMPLGEEFERRLEAAKQGCTIGPDGEMVADPPAAKRRADSRSRPKLP</sequence>